<dbReference type="Pfam" id="PF01823">
    <property type="entry name" value="MACPF"/>
    <property type="match status" value="1"/>
</dbReference>
<name>A0AAD3Y3M8_NEPGR</name>
<dbReference type="PANTHER" id="PTHR33199">
    <property type="entry name" value="MACPF DOMAIN-CONTAINING PROTEIN CAD1"/>
    <property type="match status" value="1"/>
</dbReference>
<proteinExistence type="predicted"/>
<dbReference type="SMART" id="SM00457">
    <property type="entry name" value="MACPF"/>
    <property type="match status" value="1"/>
</dbReference>
<dbReference type="PROSITE" id="PS51412">
    <property type="entry name" value="MACPF_2"/>
    <property type="match status" value="1"/>
</dbReference>
<dbReference type="GO" id="GO:0005886">
    <property type="term" value="C:plasma membrane"/>
    <property type="evidence" value="ECO:0007669"/>
    <property type="project" value="TreeGrafter"/>
</dbReference>
<protein>
    <recommendedName>
        <fullName evidence="1">MACPF domain-containing protein</fullName>
    </recommendedName>
</protein>
<gene>
    <name evidence="2" type="ORF">Nepgr_030130</name>
</gene>
<dbReference type="GO" id="GO:0009626">
    <property type="term" value="P:plant-type hypersensitive response"/>
    <property type="evidence" value="ECO:0007669"/>
    <property type="project" value="TreeGrafter"/>
</dbReference>
<sequence>MEEAGEIDKRPIEIRAVEALGLGFDLTFDFRLKFAKGVGGERLVVLDEANKRDVVIPGGITVPGVPEDIRCDKGEQMRFKSDVLEFKQMAELVNQRSSVHGKVPSGYFNAIFNFSGAWLNDAADTKYLAFDGYSVALYYLHLATSALVLHEKVKKSVPSHWDPASLSRFIQNFGTHIIVGMAVGGQDLICVRHQPSSRIPPAEVRENLEDLGDALFSHGIYPSTIQTKARKKVPEVFNRILKSSIIQVTSIVEASSKDGITVIRSRRGGNVFLHSHSQWLQTVPADPDAIFFKFVPITSLLTGVPGSGYLSHAINLYLRYKPAPEDLQYFLEFQVPMQWAPMYNELPLQHQRLTARFCSLQFSFLGPKIHVNSIQVSSCKKPVVGLRLYLEGKKGNQLAIHLQHLTTLPNSMERSSAHATTAWQCQWQGSDELDSNNQFLEPVRCDRFSHVCTSVVKHDPKWLGGEYDGVFVVTGAQLLTKGSWPRTVLHLRLLFSHLPNCAIRKTEWAAVPESSRKSSLLMTLSTTFTLTQRAPSTTPMQLPTAINSGVYPNGPPMPVPSPKLLKYVNLVEVQRGPHDAPGHWLVTAAKLITDGGKIGLQVKFALIDYTHGL</sequence>
<comment type="caution">
    <text evidence="2">The sequence shown here is derived from an EMBL/GenBank/DDBJ whole genome shotgun (WGS) entry which is preliminary data.</text>
</comment>
<evidence type="ECO:0000313" key="3">
    <source>
        <dbReference type="Proteomes" id="UP001279734"/>
    </source>
</evidence>
<evidence type="ECO:0000259" key="1">
    <source>
        <dbReference type="PROSITE" id="PS51412"/>
    </source>
</evidence>
<feature type="domain" description="MACPF" evidence="1">
    <location>
        <begin position="2"/>
        <end position="331"/>
    </location>
</feature>
<organism evidence="2 3">
    <name type="scientific">Nepenthes gracilis</name>
    <name type="common">Slender pitcher plant</name>
    <dbReference type="NCBI Taxonomy" id="150966"/>
    <lineage>
        <taxon>Eukaryota</taxon>
        <taxon>Viridiplantae</taxon>
        <taxon>Streptophyta</taxon>
        <taxon>Embryophyta</taxon>
        <taxon>Tracheophyta</taxon>
        <taxon>Spermatophyta</taxon>
        <taxon>Magnoliopsida</taxon>
        <taxon>eudicotyledons</taxon>
        <taxon>Gunneridae</taxon>
        <taxon>Pentapetalae</taxon>
        <taxon>Caryophyllales</taxon>
        <taxon>Nepenthaceae</taxon>
        <taxon>Nepenthes</taxon>
    </lineage>
</organism>
<evidence type="ECO:0000313" key="2">
    <source>
        <dbReference type="EMBL" id="GMH28287.1"/>
    </source>
</evidence>
<dbReference type="EMBL" id="BSYO01000034">
    <property type="protein sequence ID" value="GMH28287.1"/>
    <property type="molecule type" value="Genomic_DNA"/>
</dbReference>
<dbReference type="PANTHER" id="PTHR33199:SF2">
    <property type="entry name" value="OS02G0475300 PROTEIN"/>
    <property type="match status" value="1"/>
</dbReference>
<dbReference type="GO" id="GO:2000031">
    <property type="term" value="P:regulation of salicylic acid mediated signaling pathway"/>
    <property type="evidence" value="ECO:0007669"/>
    <property type="project" value="InterPro"/>
</dbReference>
<reference evidence="2" key="1">
    <citation type="submission" date="2023-05" db="EMBL/GenBank/DDBJ databases">
        <title>Nepenthes gracilis genome sequencing.</title>
        <authorList>
            <person name="Fukushima K."/>
        </authorList>
    </citation>
    <scope>NUCLEOTIDE SEQUENCE</scope>
    <source>
        <strain evidence="2">SING2019-196</strain>
    </source>
</reference>
<keyword evidence="3" id="KW-1185">Reference proteome</keyword>
<dbReference type="InterPro" id="IPR044663">
    <property type="entry name" value="CAD1/NSL1-like"/>
</dbReference>
<dbReference type="AlphaFoldDB" id="A0AAD3Y3M8"/>
<dbReference type="Proteomes" id="UP001279734">
    <property type="component" value="Unassembled WGS sequence"/>
</dbReference>
<dbReference type="InterPro" id="IPR020864">
    <property type="entry name" value="MACPF"/>
</dbReference>
<accession>A0AAD3Y3M8</accession>